<dbReference type="Proteomes" id="UP000030671">
    <property type="component" value="Unassembled WGS sequence"/>
</dbReference>
<feature type="domain" description="DUF7923" evidence="1">
    <location>
        <begin position="87"/>
        <end position="216"/>
    </location>
</feature>
<dbReference type="OrthoDB" id="2270193at2759"/>
<reference evidence="2 3" key="1">
    <citation type="journal article" date="2012" name="New Phytol.">
        <title>Insight into trade-off between wood decay and parasitism from the genome of a fungal forest pathogen.</title>
        <authorList>
            <person name="Olson A."/>
            <person name="Aerts A."/>
            <person name="Asiegbu F."/>
            <person name="Belbahri L."/>
            <person name="Bouzid O."/>
            <person name="Broberg A."/>
            <person name="Canback B."/>
            <person name="Coutinho P.M."/>
            <person name="Cullen D."/>
            <person name="Dalman K."/>
            <person name="Deflorio G."/>
            <person name="van Diepen L.T."/>
            <person name="Dunand C."/>
            <person name="Duplessis S."/>
            <person name="Durling M."/>
            <person name="Gonthier P."/>
            <person name="Grimwood J."/>
            <person name="Fossdal C.G."/>
            <person name="Hansson D."/>
            <person name="Henrissat B."/>
            <person name="Hietala A."/>
            <person name="Himmelstrand K."/>
            <person name="Hoffmeister D."/>
            <person name="Hogberg N."/>
            <person name="James T.Y."/>
            <person name="Karlsson M."/>
            <person name="Kohler A."/>
            <person name="Kues U."/>
            <person name="Lee Y.H."/>
            <person name="Lin Y.C."/>
            <person name="Lind M."/>
            <person name="Lindquist E."/>
            <person name="Lombard V."/>
            <person name="Lucas S."/>
            <person name="Lunden K."/>
            <person name="Morin E."/>
            <person name="Murat C."/>
            <person name="Park J."/>
            <person name="Raffaello T."/>
            <person name="Rouze P."/>
            <person name="Salamov A."/>
            <person name="Schmutz J."/>
            <person name="Solheim H."/>
            <person name="Stahlberg J."/>
            <person name="Velez H."/>
            <person name="de Vries R.P."/>
            <person name="Wiebenga A."/>
            <person name="Woodward S."/>
            <person name="Yakovlev I."/>
            <person name="Garbelotto M."/>
            <person name="Martin F."/>
            <person name="Grigoriev I.V."/>
            <person name="Stenlid J."/>
        </authorList>
    </citation>
    <scope>NUCLEOTIDE SEQUENCE [LARGE SCALE GENOMIC DNA]</scope>
    <source>
        <strain evidence="2 3">TC 32-1</strain>
    </source>
</reference>
<dbReference type="eggNOG" id="ENOG502S3N6">
    <property type="taxonomic scope" value="Eukaryota"/>
</dbReference>
<evidence type="ECO:0000313" key="2">
    <source>
        <dbReference type="EMBL" id="ETW84567.1"/>
    </source>
</evidence>
<dbReference type="KEGG" id="hir:HETIRDRAFT_450012"/>
<dbReference type="PANTHER" id="PTHR37543:SF1">
    <property type="entry name" value="CCCH ZINC FINGER DNA BINDING PROTEIN (AFU_ORTHOLOGUE AFUA_5G12760)"/>
    <property type="match status" value="1"/>
</dbReference>
<evidence type="ECO:0000259" key="1">
    <source>
        <dbReference type="Pfam" id="PF25540"/>
    </source>
</evidence>
<dbReference type="STRING" id="747525.W4KFD4"/>
<dbReference type="RefSeq" id="XP_009544220.1">
    <property type="nucleotide sequence ID" value="XM_009545925.1"/>
</dbReference>
<dbReference type="PANTHER" id="PTHR37543">
    <property type="entry name" value="CCCH ZINC FINGER DNA BINDING PROTEIN (AFU_ORTHOLOGUE AFUA_5G12760)"/>
    <property type="match status" value="1"/>
</dbReference>
<accession>W4KFD4</accession>
<dbReference type="HOGENOM" id="CLU_1209965_0_0_1"/>
<name>W4KFD4_HETIT</name>
<protein>
    <recommendedName>
        <fullName evidence="1">DUF7923 domain-containing protein</fullName>
    </recommendedName>
</protein>
<sequence length="229" mass="25390">MDISVAVSTNHYLWNDVIVKIQEIAQAVEAEHASLASRVKELEVELSVWKQAHATSRDAAERQIKARDEQLHAMKQPNGGPSITYEKSLILCIIDGTKTIFSPAYFKQGEEGGQQAAEELTRGIQQHLADDKDIGPQGFSLWTSLYINKRELADDMVVNGHCTAAQFERFCVGLSQTSSLTIVDVANKKGVDVKIKEYIKTFAGLPQTLRIIYCVQEAPASIWPVSSTR</sequence>
<organism evidence="2 3">
    <name type="scientific">Heterobasidion irregulare (strain TC 32-1)</name>
    <dbReference type="NCBI Taxonomy" id="747525"/>
    <lineage>
        <taxon>Eukaryota</taxon>
        <taxon>Fungi</taxon>
        <taxon>Dikarya</taxon>
        <taxon>Basidiomycota</taxon>
        <taxon>Agaricomycotina</taxon>
        <taxon>Agaricomycetes</taxon>
        <taxon>Russulales</taxon>
        <taxon>Bondarzewiaceae</taxon>
        <taxon>Heterobasidion</taxon>
        <taxon>Heterobasidion annosum species complex</taxon>
    </lineage>
</organism>
<dbReference type="InterPro" id="IPR057683">
    <property type="entry name" value="DUF7923"/>
</dbReference>
<gene>
    <name evidence="2" type="ORF">HETIRDRAFT_450012</name>
</gene>
<dbReference type="AlphaFoldDB" id="W4KFD4"/>
<keyword evidence="3" id="KW-1185">Reference proteome</keyword>
<proteinExistence type="predicted"/>
<dbReference type="Pfam" id="PF25540">
    <property type="entry name" value="DUF7923"/>
    <property type="match status" value="1"/>
</dbReference>
<dbReference type="GeneID" id="20675999"/>
<dbReference type="InParanoid" id="W4KFD4"/>
<dbReference type="EMBL" id="KI925456">
    <property type="protein sequence ID" value="ETW84567.1"/>
    <property type="molecule type" value="Genomic_DNA"/>
</dbReference>
<evidence type="ECO:0000313" key="3">
    <source>
        <dbReference type="Proteomes" id="UP000030671"/>
    </source>
</evidence>